<dbReference type="InterPro" id="IPR006311">
    <property type="entry name" value="TAT_signal"/>
</dbReference>
<accession>A0ABU3V560</accession>
<evidence type="ECO:0000313" key="2">
    <source>
        <dbReference type="EMBL" id="MDU9001302.1"/>
    </source>
</evidence>
<feature type="signal peptide" evidence="1">
    <location>
        <begin position="1"/>
        <end position="33"/>
    </location>
</feature>
<gene>
    <name evidence="2" type="ORF">PU648_55500</name>
</gene>
<dbReference type="Proteomes" id="UP001257627">
    <property type="component" value="Unassembled WGS sequence"/>
</dbReference>
<sequence>MTLSKNGRRTALGAVGTGLALAAVLATSGTASAAIGTGHVEVCSNGNFASYLKWYDEDYQVQGRSATVPEGTCQTFAVPANNILAELYGIWNTHPDQSFLVGGADESTDSPATLIRAKGTSTNPWFTVQTWGTDPTPPYMPR</sequence>
<reference evidence="2 3" key="1">
    <citation type="submission" date="2023-02" db="EMBL/GenBank/DDBJ databases">
        <authorList>
            <person name="Maleckis M."/>
        </authorList>
    </citation>
    <scope>NUCLEOTIDE SEQUENCE [LARGE SCALE GENOMIC DNA]</scope>
    <source>
        <strain evidence="2 3">P8-A2</strain>
        <plasmid evidence="2">unnamed1</plasmid>
    </source>
</reference>
<keyword evidence="3" id="KW-1185">Reference proteome</keyword>
<dbReference type="RefSeq" id="WP_266944150.1">
    <property type="nucleotide sequence ID" value="NZ_JAPEMK010000002.1"/>
</dbReference>
<keyword evidence="1" id="KW-0732">Signal</keyword>
<dbReference type="EMBL" id="JARAKF010000003">
    <property type="protein sequence ID" value="MDU9001302.1"/>
    <property type="molecule type" value="Genomic_DNA"/>
</dbReference>
<comment type="caution">
    <text evidence="2">The sequence shown here is derived from an EMBL/GenBank/DDBJ whole genome shotgun (WGS) entry which is preliminary data.</text>
</comment>
<feature type="chain" id="PRO_5045882833" description="Peptidase inhibitor family I36" evidence="1">
    <location>
        <begin position="34"/>
        <end position="142"/>
    </location>
</feature>
<evidence type="ECO:0008006" key="4">
    <source>
        <dbReference type="Google" id="ProtNLM"/>
    </source>
</evidence>
<evidence type="ECO:0000313" key="3">
    <source>
        <dbReference type="Proteomes" id="UP001257627"/>
    </source>
</evidence>
<keyword evidence="2" id="KW-0614">Plasmid</keyword>
<name>A0ABU3V560_9ACTN</name>
<organism evidence="2 3">
    <name type="scientific">Streptomyces mirabilis</name>
    <dbReference type="NCBI Taxonomy" id="68239"/>
    <lineage>
        <taxon>Bacteria</taxon>
        <taxon>Bacillati</taxon>
        <taxon>Actinomycetota</taxon>
        <taxon>Actinomycetes</taxon>
        <taxon>Kitasatosporales</taxon>
        <taxon>Streptomycetaceae</taxon>
        <taxon>Streptomyces</taxon>
    </lineage>
</organism>
<geneLocation type="plasmid" evidence="2">
    <name>unnamed1</name>
</geneLocation>
<proteinExistence type="predicted"/>
<dbReference type="PROSITE" id="PS51318">
    <property type="entry name" value="TAT"/>
    <property type="match status" value="1"/>
</dbReference>
<evidence type="ECO:0000256" key="1">
    <source>
        <dbReference type="SAM" id="SignalP"/>
    </source>
</evidence>
<protein>
    <recommendedName>
        <fullName evidence="4">Peptidase inhibitor family I36</fullName>
    </recommendedName>
</protein>